<gene>
    <name evidence="1" type="ORF">PH586_09020</name>
</gene>
<evidence type="ECO:0000313" key="1">
    <source>
        <dbReference type="EMBL" id="MDA7086518.1"/>
    </source>
</evidence>
<protein>
    <submittedName>
        <fullName evidence="1">Uncharacterized protein</fullName>
    </submittedName>
</protein>
<reference evidence="1 2" key="1">
    <citation type="submission" date="2023-01" db="EMBL/GenBank/DDBJ databases">
        <title>Pseudomonas SA3-5T sp. nov., isolated from tidal flat sediment.</title>
        <authorList>
            <person name="Kim H.S."/>
            <person name="Kim J.-S."/>
            <person name="Suh M.K."/>
            <person name="Eom M.K."/>
            <person name="Lee J.-S."/>
        </authorList>
    </citation>
    <scope>NUCLEOTIDE SEQUENCE [LARGE SCALE GENOMIC DNA]</scope>
    <source>
        <strain evidence="1 2">SA3-5</strain>
    </source>
</reference>
<dbReference type="Proteomes" id="UP001212042">
    <property type="component" value="Unassembled WGS sequence"/>
</dbReference>
<accession>A0ABT4XE86</accession>
<dbReference type="EMBL" id="JAQJZJ010000003">
    <property type="protein sequence ID" value="MDA7086518.1"/>
    <property type="molecule type" value="Genomic_DNA"/>
</dbReference>
<sequence>MRHPVPASLAATYTTDLCLRAVPGALPISVPYEPLAGKPQMECFPIVAEHVALHGGEALIGWAIWEVPGVFIEAEFHSVWKDASGLLHDLTPRSIPFEAILFLPDSTRQYRGRQVDNIRQPLAKDLDVYRYLYLVSRTFELMNAGDLAEQYGEISLPPKAAKEYRKVLGELAKLQARLDRRYP</sequence>
<comment type="caution">
    <text evidence="1">The sequence shown here is derived from an EMBL/GenBank/DDBJ whole genome shotgun (WGS) entry which is preliminary data.</text>
</comment>
<organism evidence="1 2">
    <name type="scientific">Pseudomonas aestuarii</name>
    <dbReference type="NCBI Taxonomy" id="3018340"/>
    <lineage>
        <taxon>Bacteria</taxon>
        <taxon>Pseudomonadati</taxon>
        <taxon>Pseudomonadota</taxon>
        <taxon>Gammaproteobacteria</taxon>
        <taxon>Pseudomonadales</taxon>
        <taxon>Pseudomonadaceae</taxon>
        <taxon>Pseudomonas</taxon>
    </lineage>
</organism>
<dbReference type="RefSeq" id="WP_271347420.1">
    <property type="nucleotide sequence ID" value="NZ_JAQJZJ010000003.1"/>
</dbReference>
<evidence type="ECO:0000313" key="2">
    <source>
        <dbReference type="Proteomes" id="UP001212042"/>
    </source>
</evidence>
<keyword evidence="2" id="KW-1185">Reference proteome</keyword>
<proteinExistence type="predicted"/>
<name>A0ABT4XE86_9PSED</name>